<keyword evidence="8" id="KW-0829">Tyrosine-protein kinase</keyword>
<dbReference type="PIRSF" id="PIRSF000615">
    <property type="entry name" value="TyrPK_CSF1-R"/>
    <property type="match status" value="1"/>
</dbReference>
<name>A0A8J2J552_9HEXA</name>
<feature type="binding site" evidence="10">
    <location>
        <position position="25"/>
    </location>
    <ligand>
        <name>ATP</name>
        <dbReference type="ChEBI" id="CHEBI:30616"/>
    </ligand>
</feature>
<dbReference type="Pfam" id="PF07714">
    <property type="entry name" value="PK_Tyr_Ser-Thr"/>
    <property type="match status" value="1"/>
</dbReference>
<evidence type="ECO:0000256" key="3">
    <source>
        <dbReference type="ARBA" id="ARBA00022679"/>
    </source>
</evidence>
<keyword evidence="13" id="KW-1185">Reference proteome</keyword>
<keyword evidence="4 10" id="KW-0547">Nucleotide-binding</keyword>
<dbReference type="GO" id="GO:0043235">
    <property type="term" value="C:receptor complex"/>
    <property type="evidence" value="ECO:0007669"/>
    <property type="project" value="TreeGrafter"/>
</dbReference>
<dbReference type="GO" id="GO:0004714">
    <property type="term" value="F:transmembrane receptor protein tyrosine kinase activity"/>
    <property type="evidence" value="ECO:0007669"/>
    <property type="project" value="UniProtKB-EC"/>
</dbReference>
<dbReference type="AlphaFoldDB" id="A0A8J2J552"/>
<reference evidence="12" key="1">
    <citation type="submission" date="2021-06" db="EMBL/GenBank/DDBJ databases">
        <authorList>
            <person name="Hodson N. C."/>
            <person name="Mongue J. A."/>
            <person name="Jaron S. K."/>
        </authorList>
    </citation>
    <scope>NUCLEOTIDE SEQUENCE</scope>
</reference>
<dbReference type="OrthoDB" id="535945at2759"/>
<dbReference type="GO" id="GO:0005886">
    <property type="term" value="C:plasma membrane"/>
    <property type="evidence" value="ECO:0007669"/>
    <property type="project" value="TreeGrafter"/>
</dbReference>
<sequence>KVMLGSGNFGKVVKGHIGFLAVAIKISKSKSESLIYVQSLLKEIKIMSYVGNHPNIVNLIGACTSNIDKNEVFVIMEFCERGDLLSILTKGRDNFINLFENSIIIADPIGSVVSELACSNMILSTSHLIQWAINIVDGMNFISGKNVIHGDLAARNVLITHDLKAKVSDFGLSKKINFEEVYIQNSYIPMPVRWMAYESLKNLEFTTLSDLWSLGVTLWEMFSLGRIPYENCVWEYQSSSLLADGVRLEKPDYASQEIYELMCQTWKIEPKDRPSYSTLRESLTTILSKLN</sequence>
<dbReference type="CDD" id="cd00192">
    <property type="entry name" value="PTKc"/>
    <property type="match status" value="1"/>
</dbReference>
<dbReference type="InterPro" id="IPR008266">
    <property type="entry name" value="Tyr_kinase_AS"/>
</dbReference>
<dbReference type="InterPro" id="IPR000719">
    <property type="entry name" value="Prot_kinase_dom"/>
</dbReference>
<dbReference type="InterPro" id="IPR001245">
    <property type="entry name" value="Ser-Thr/Tyr_kinase_cat_dom"/>
</dbReference>
<comment type="subcellular location">
    <subcellularLocation>
        <location evidence="2">Endomembrane system</location>
    </subcellularLocation>
    <subcellularLocation>
        <location evidence="1">Membrane</location>
        <topology evidence="1">Single-pass membrane protein</topology>
    </subcellularLocation>
</comment>
<evidence type="ECO:0000256" key="2">
    <source>
        <dbReference type="ARBA" id="ARBA00004308"/>
    </source>
</evidence>
<dbReference type="PROSITE" id="PS00107">
    <property type="entry name" value="PROTEIN_KINASE_ATP"/>
    <property type="match status" value="1"/>
</dbReference>
<keyword evidence="5" id="KW-0418">Kinase</keyword>
<dbReference type="GO" id="GO:0005524">
    <property type="term" value="F:ATP binding"/>
    <property type="evidence" value="ECO:0007669"/>
    <property type="project" value="UniProtKB-UniRule"/>
</dbReference>
<keyword evidence="6 10" id="KW-0067">ATP-binding</keyword>
<feature type="domain" description="Protein kinase" evidence="11">
    <location>
        <begin position="1"/>
        <end position="287"/>
    </location>
</feature>
<evidence type="ECO:0000256" key="7">
    <source>
        <dbReference type="ARBA" id="ARBA00023136"/>
    </source>
</evidence>
<evidence type="ECO:0000256" key="6">
    <source>
        <dbReference type="ARBA" id="ARBA00022840"/>
    </source>
</evidence>
<comment type="caution">
    <text evidence="12">The sequence shown here is derived from an EMBL/GenBank/DDBJ whole genome shotgun (WGS) entry which is preliminary data.</text>
</comment>
<dbReference type="PANTHER" id="PTHR24416">
    <property type="entry name" value="TYROSINE-PROTEIN KINASE RECEPTOR"/>
    <property type="match status" value="1"/>
</dbReference>
<evidence type="ECO:0000259" key="11">
    <source>
        <dbReference type="PROSITE" id="PS50011"/>
    </source>
</evidence>
<evidence type="ECO:0000256" key="9">
    <source>
        <dbReference type="ARBA" id="ARBA00051243"/>
    </source>
</evidence>
<keyword evidence="7" id="KW-0472">Membrane</keyword>
<accession>A0A8J2J552</accession>
<dbReference type="GO" id="GO:0051130">
    <property type="term" value="P:positive regulation of cellular component organization"/>
    <property type="evidence" value="ECO:0007669"/>
    <property type="project" value="UniProtKB-ARBA"/>
</dbReference>
<protein>
    <recommendedName>
        <fullName evidence="11">Protein kinase domain-containing protein</fullName>
    </recommendedName>
</protein>
<dbReference type="FunFam" id="1.10.510.10:FF:001512">
    <property type="entry name" value="Receptor tyrosine-protein kinase erbB-2"/>
    <property type="match status" value="1"/>
</dbReference>
<dbReference type="GO" id="GO:0050793">
    <property type="term" value="P:regulation of developmental process"/>
    <property type="evidence" value="ECO:0007669"/>
    <property type="project" value="UniProtKB-ARBA"/>
</dbReference>
<dbReference type="PROSITE" id="PS00109">
    <property type="entry name" value="PROTEIN_KINASE_TYR"/>
    <property type="match status" value="1"/>
</dbReference>
<evidence type="ECO:0000256" key="8">
    <source>
        <dbReference type="ARBA" id="ARBA00023137"/>
    </source>
</evidence>
<dbReference type="GO" id="GO:0030182">
    <property type="term" value="P:neuron differentiation"/>
    <property type="evidence" value="ECO:0007669"/>
    <property type="project" value="UniProtKB-ARBA"/>
</dbReference>
<dbReference type="InterPro" id="IPR050122">
    <property type="entry name" value="RTK"/>
</dbReference>
<comment type="catalytic activity">
    <reaction evidence="9">
        <text>L-tyrosyl-[protein] + ATP = O-phospho-L-tyrosyl-[protein] + ADP + H(+)</text>
        <dbReference type="Rhea" id="RHEA:10596"/>
        <dbReference type="Rhea" id="RHEA-COMP:10136"/>
        <dbReference type="Rhea" id="RHEA-COMP:20101"/>
        <dbReference type="ChEBI" id="CHEBI:15378"/>
        <dbReference type="ChEBI" id="CHEBI:30616"/>
        <dbReference type="ChEBI" id="CHEBI:46858"/>
        <dbReference type="ChEBI" id="CHEBI:61978"/>
        <dbReference type="ChEBI" id="CHEBI:456216"/>
        <dbReference type="EC" id="2.7.10.1"/>
    </reaction>
</comment>
<dbReference type="PANTHER" id="PTHR24416:SF600">
    <property type="entry name" value="PDGF- AND VEGF-RECEPTOR RELATED, ISOFORM J"/>
    <property type="match status" value="1"/>
</dbReference>
<dbReference type="EMBL" id="CAJVCH010013502">
    <property type="protein sequence ID" value="CAG7675477.1"/>
    <property type="molecule type" value="Genomic_DNA"/>
</dbReference>
<dbReference type="GO" id="GO:0012505">
    <property type="term" value="C:endomembrane system"/>
    <property type="evidence" value="ECO:0007669"/>
    <property type="project" value="UniProtKB-SubCell"/>
</dbReference>
<evidence type="ECO:0000256" key="4">
    <source>
        <dbReference type="ARBA" id="ARBA00022741"/>
    </source>
</evidence>
<proteinExistence type="predicted"/>
<keyword evidence="3" id="KW-0808">Transferase</keyword>
<dbReference type="InterPro" id="IPR017441">
    <property type="entry name" value="Protein_kinase_ATP_BS"/>
</dbReference>
<feature type="non-terminal residue" evidence="12">
    <location>
        <position position="1"/>
    </location>
</feature>
<evidence type="ECO:0000313" key="13">
    <source>
        <dbReference type="Proteomes" id="UP000708208"/>
    </source>
</evidence>
<evidence type="ECO:0000256" key="1">
    <source>
        <dbReference type="ARBA" id="ARBA00004167"/>
    </source>
</evidence>
<evidence type="ECO:0000256" key="5">
    <source>
        <dbReference type="ARBA" id="ARBA00022777"/>
    </source>
</evidence>
<dbReference type="Proteomes" id="UP000708208">
    <property type="component" value="Unassembled WGS sequence"/>
</dbReference>
<dbReference type="GO" id="GO:0048468">
    <property type="term" value="P:cell development"/>
    <property type="evidence" value="ECO:0007669"/>
    <property type="project" value="UniProtKB-ARBA"/>
</dbReference>
<evidence type="ECO:0000256" key="10">
    <source>
        <dbReference type="PROSITE-ProRule" id="PRU10141"/>
    </source>
</evidence>
<dbReference type="PROSITE" id="PS50011">
    <property type="entry name" value="PROTEIN_KINASE_DOM"/>
    <property type="match status" value="1"/>
</dbReference>
<evidence type="ECO:0000313" key="12">
    <source>
        <dbReference type="EMBL" id="CAG7675477.1"/>
    </source>
</evidence>
<dbReference type="GO" id="GO:0007169">
    <property type="term" value="P:cell surface receptor protein tyrosine kinase signaling pathway"/>
    <property type="evidence" value="ECO:0007669"/>
    <property type="project" value="TreeGrafter"/>
</dbReference>
<organism evidence="12 13">
    <name type="scientific">Allacma fusca</name>
    <dbReference type="NCBI Taxonomy" id="39272"/>
    <lineage>
        <taxon>Eukaryota</taxon>
        <taxon>Metazoa</taxon>
        <taxon>Ecdysozoa</taxon>
        <taxon>Arthropoda</taxon>
        <taxon>Hexapoda</taxon>
        <taxon>Collembola</taxon>
        <taxon>Symphypleona</taxon>
        <taxon>Sminthuridae</taxon>
        <taxon>Allacma</taxon>
    </lineage>
</organism>
<gene>
    <name evidence="12" type="ORF">AFUS01_LOCUS2370</name>
</gene>